<dbReference type="AlphaFoldDB" id="A0A1G7CL62"/>
<gene>
    <name evidence="2" type="ORF">SAMN04244550_00308</name>
</gene>
<accession>A0A1G7CL62</accession>
<dbReference type="EMBL" id="FNAY01000001">
    <property type="protein sequence ID" value="SDE40067.1"/>
    <property type="molecule type" value="Genomic_DNA"/>
</dbReference>
<reference evidence="2 3" key="1">
    <citation type="submission" date="2016-10" db="EMBL/GenBank/DDBJ databases">
        <authorList>
            <person name="de Groot N.N."/>
        </authorList>
    </citation>
    <scope>NUCLEOTIDE SEQUENCE [LARGE SCALE GENOMIC DNA]</scope>
    <source>
        <strain evidence="3">DSM 938 / 37b4</strain>
    </source>
</reference>
<keyword evidence="1" id="KW-0732">Signal</keyword>
<dbReference type="RefSeq" id="WP_074552535.1">
    <property type="nucleotide sequence ID" value="NZ_CP119563.1"/>
</dbReference>
<organism evidence="2 3">
    <name type="scientific">Rhodobacter capsulatus</name>
    <name type="common">Rhodopseudomonas capsulata</name>
    <dbReference type="NCBI Taxonomy" id="1061"/>
    <lineage>
        <taxon>Bacteria</taxon>
        <taxon>Pseudomonadati</taxon>
        <taxon>Pseudomonadota</taxon>
        <taxon>Alphaproteobacteria</taxon>
        <taxon>Rhodobacterales</taxon>
        <taxon>Rhodobacter group</taxon>
        <taxon>Rhodobacter</taxon>
    </lineage>
</organism>
<evidence type="ECO:0000313" key="2">
    <source>
        <dbReference type="EMBL" id="SDE40067.1"/>
    </source>
</evidence>
<evidence type="ECO:0000313" key="3">
    <source>
        <dbReference type="Proteomes" id="UP000183812"/>
    </source>
</evidence>
<name>A0A1G7CL62_RHOCA</name>
<feature type="signal peptide" evidence="1">
    <location>
        <begin position="1"/>
        <end position="19"/>
    </location>
</feature>
<dbReference type="OrthoDB" id="7304934at2"/>
<sequence>MRPVFISLALALTPLAAPAEDIGPPLTAAQFDALTLGKTITYSAGDTTYGIEEYRPGRKVVWAFAAGDCEEGDWFQQGEQICFDYHNADVGLQCWTFHLQGEALVAWFEGKRDGAPLVSLDTSAAPLNCPGPEVGV</sequence>
<proteinExistence type="predicted"/>
<evidence type="ECO:0000256" key="1">
    <source>
        <dbReference type="SAM" id="SignalP"/>
    </source>
</evidence>
<dbReference type="Proteomes" id="UP000183812">
    <property type="component" value="Unassembled WGS sequence"/>
</dbReference>
<feature type="chain" id="PRO_5010205034" evidence="1">
    <location>
        <begin position="20"/>
        <end position="136"/>
    </location>
</feature>
<protein>
    <submittedName>
        <fullName evidence="2">Uncharacterized protein</fullName>
    </submittedName>
</protein>